<name>A0A940PI60_9ENTE</name>
<gene>
    <name evidence="2" type="ORF">I6N95_23765</name>
</gene>
<evidence type="ECO:0000259" key="1">
    <source>
        <dbReference type="PROSITE" id="PS51186"/>
    </source>
</evidence>
<dbReference type="EMBL" id="JAEEGA010000021">
    <property type="protein sequence ID" value="MBP1044031.1"/>
    <property type="molecule type" value="Genomic_DNA"/>
</dbReference>
<evidence type="ECO:0000313" key="3">
    <source>
        <dbReference type="Proteomes" id="UP000674938"/>
    </source>
</evidence>
<dbReference type="InterPro" id="IPR016181">
    <property type="entry name" value="Acyl_CoA_acyltransferase"/>
</dbReference>
<dbReference type="RefSeq" id="WP_209532092.1">
    <property type="nucleotide sequence ID" value="NZ_JAEEGA010000021.1"/>
</dbReference>
<protein>
    <submittedName>
        <fullName evidence="2">GNAT family N-acetyltransferase</fullName>
    </submittedName>
</protein>
<dbReference type="Pfam" id="PF13302">
    <property type="entry name" value="Acetyltransf_3"/>
    <property type="match status" value="1"/>
</dbReference>
<proteinExistence type="predicted"/>
<dbReference type="InterPro" id="IPR000182">
    <property type="entry name" value="GNAT_dom"/>
</dbReference>
<sequence length="177" mass="20615">MTSIYLKEIKEQNLQHVWEISYGPSADLTWKEYDGPYFEDPILSWEEFSTGFGKDSIDNPHRKLIMVDNQTVGMVTAYWEDGQLKQWLEIGILIYDSHNWGKGLGHVALSLWIKELFQQHPALPHIGFTTWSGNIGMQKIGEKSGMTKEGVIRQVRFWHNTYYDSVKYGILRDEVMN</sequence>
<dbReference type="AlphaFoldDB" id="A0A940PI60"/>
<comment type="caution">
    <text evidence="2">The sequence shown here is derived from an EMBL/GenBank/DDBJ whole genome shotgun (WGS) entry which is preliminary data.</text>
</comment>
<accession>A0A940PI60</accession>
<keyword evidence="3" id="KW-1185">Reference proteome</keyword>
<dbReference type="Proteomes" id="UP000674938">
    <property type="component" value="Unassembled WGS sequence"/>
</dbReference>
<reference evidence="2" key="1">
    <citation type="submission" date="2020-12" db="EMBL/GenBank/DDBJ databases">
        <title>Vagococcus allomyrinae sp. nov. and Enterococcus lavae sp. nov., isolated from the larvae of Allomyrina dichotoma.</title>
        <authorList>
            <person name="Lee S.D."/>
        </authorList>
    </citation>
    <scope>NUCLEOTIDE SEQUENCE</scope>
    <source>
        <strain evidence="2">BWB3-3</strain>
    </source>
</reference>
<dbReference type="PANTHER" id="PTHR43415:SF4">
    <property type="entry name" value="N-ACETYLTRANSFERASE DOMAIN-CONTAINING PROTEIN"/>
    <property type="match status" value="1"/>
</dbReference>
<dbReference type="PROSITE" id="PS51186">
    <property type="entry name" value="GNAT"/>
    <property type="match status" value="1"/>
</dbReference>
<dbReference type="SUPFAM" id="SSF55729">
    <property type="entry name" value="Acyl-CoA N-acyltransferases (Nat)"/>
    <property type="match status" value="1"/>
</dbReference>
<dbReference type="PANTHER" id="PTHR43415">
    <property type="entry name" value="SPERMIDINE N(1)-ACETYLTRANSFERASE"/>
    <property type="match status" value="1"/>
</dbReference>
<dbReference type="GO" id="GO:0016747">
    <property type="term" value="F:acyltransferase activity, transferring groups other than amino-acyl groups"/>
    <property type="evidence" value="ECO:0007669"/>
    <property type="project" value="InterPro"/>
</dbReference>
<feature type="domain" description="N-acetyltransferase" evidence="1">
    <location>
        <begin position="4"/>
        <end position="169"/>
    </location>
</feature>
<evidence type="ECO:0000313" key="2">
    <source>
        <dbReference type="EMBL" id="MBP1044031.1"/>
    </source>
</evidence>
<organism evidence="2 3">
    <name type="scientific">Vagococcus allomyrinae</name>
    <dbReference type="NCBI Taxonomy" id="2794353"/>
    <lineage>
        <taxon>Bacteria</taxon>
        <taxon>Bacillati</taxon>
        <taxon>Bacillota</taxon>
        <taxon>Bacilli</taxon>
        <taxon>Lactobacillales</taxon>
        <taxon>Enterococcaceae</taxon>
        <taxon>Vagococcus</taxon>
    </lineage>
</organism>
<dbReference type="Gene3D" id="3.40.630.30">
    <property type="match status" value="1"/>
</dbReference>